<organism evidence="1 2">
    <name type="scientific">Parelaphostrongylus tenuis</name>
    <name type="common">Meningeal worm</name>
    <dbReference type="NCBI Taxonomy" id="148309"/>
    <lineage>
        <taxon>Eukaryota</taxon>
        <taxon>Metazoa</taxon>
        <taxon>Ecdysozoa</taxon>
        <taxon>Nematoda</taxon>
        <taxon>Chromadorea</taxon>
        <taxon>Rhabditida</taxon>
        <taxon>Rhabditina</taxon>
        <taxon>Rhabditomorpha</taxon>
        <taxon>Strongyloidea</taxon>
        <taxon>Metastrongylidae</taxon>
        <taxon>Parelaphostrongylus</taxon>
    </lineage>
</organism>
<evidence type="ECO:0000313" key="1">
    <source>
        <dbReference type="EMBL" id="KAJ1369338.1"/>
    </source>
</evidence>
<protein>
    <submittedName>
        <fullName evidence="1">Uncharacterized protein</fullName>
    </submittedName>
</protein>
<dbReference type="Proteomes" id="UP001196413">
    <property type="component" value="Unassembled WGS sequence"/>
</dbReference>
<accession>A0AAD5WH47</accession>
<gene>
    <name evidence="1" type="ORF">KIN20_030772</name>
</gene>
<dbReference type="EMBL" id="JAHQIW010006508">
    <property type="protein sequence ID" value="KAJ1369338.1"/>
    <property type="molecule type" value="Genomic_DNA"/>
</dbReference>
<reference evidence="1" key="1">
    <citation type="submission" date="2021-06" db="EMBL/GenBank/DDBJ databases">
        <title>Parelaphostrongylus tenuis whole genome reference sequence.</title>
        <authorList>
            <person name="Garwood T.J."/>
            <person name="Larsen P.A."/>
            <person name="Fountain-Jones N.M."/>
            <person name="Garbe J.R."/>
            <person name="Macchietto M.G."/>
            <person name="Kania S.A."/>
            <person name="Gerhold R.W."/>
            <person name="Richards J.E."/>
            <person name="Wolf T.M."/>
        </authorList>
    </citation>
    <scope>NUCLEOTIDE SEQUENCE</scope>
    <source>
        <strain evidence="1">MNPRO001-30</strain>
        <tissue evidence="1">Meninges</tissue>
    </source>
</reference>
<dbReference type="AlphaFoldDB" id="A0AAD5WH47"/>
<comment type="caution">
    <text evidence="1">The sequence shown here is derived from an EMBL/GenBank/DDBJ whole genome shotgun (WGS) entry which is preliminary data.</text>
</comment>
<keyword evidence="2" id="KW-1185">Reference proteome</keyword>
<sequence length="205" mass="22081">MVYAGKPEVSNRIAAIAANEAGAKAFVERLVMQTPPLTLNDLCIISLEAVANTLYPKKSIIFDVLDHQGRSALLPDIVISNIWSQVEVKTTYAPMQCQEVLLNGLTDAAAQLDDANKQNCIIAGSTVTEICTKKGNNVMECMTVEAIPANHTSISGPLSTSNIILANWSRTMWQSVFNRAIRMLTSGSIGLHFFSASVSVGGNRL</sequence>
<proteinExistence type="predicted"/>
<name>A0AAD5WH47_PARTN</name>
<evidence type="ECO:0000313" key="2">
    <source>
        <dbReference type="Proteomes" id="UP001196413"/>
    </source>
</evidence>